<evidence type="ECO:0000313" key="4">
    <source>
        <dbReference type="Proteomes" id="UP001620626"/>
    </source>
</evidence>
<dbReference type="Pfam" id="PF00651">
    <property type="entry name" value="BTB"/>
    <property type="match status" value="1"/>
</dbReference>
<evidence type="ECO:0000313" key="3">
    <source>
        <dbReference type="EMBL" id="KAL3095137.1"/>
    </source>
</evidence>
<evidence type="ECO:0000259" key="2">
    <source>
        <dbReference type="PROSITE" id="PS50144"/>
    </source>
</evidence>
<name>A0ABD2JWY0_9BILA</name>
<dbReference type="InterPro" id="IPR000210">
    <property type="entry name" value="BTB/POZ_dom"/>
</dbReference>
<dbReference type="PROSITE" id="PS50097">
    <property type="entry name" value="BTB"/>
    <property type="match status" value="1"/>
</dbReference>
<dbReference type="AlphaFoldDB" id="A0ABD2JWY0"/>
<feature type="domain" description="BTB" evidence="1">
    <location>
        <begin position="265"/>
        <end position="324"/>
    </location>
</feature>
<dbReference type="GO" id="GO:0030163">
    <property type="term" value="P:protein catabolic process"/>
    <property type="evidence" value="ECO:0007669"/>
    <property type="project" value="UniProtKB-ARBA"/>
</dbReference>
<dbReference type="Proteomes" id="UP001620626">
    <property type="component" value="Unassembled WGS sequence"/>
</dbReference>
<dbReference type="FunFam" id="3.30.710.10:FF:000159">
    <property type="entry name" value="Speckle-type POZ protein B"/>
    <property type="match status" value="1"/>
</dbReference>
<reference evidence="3 4" key="1">
    <citation type="submission" date="2024-10" db="EMBL/GenBank/DDBJ databases">
        <authorList>
            <person name="Kim D."/>
        </authorList>
    </citation>
    <scope>NUCLEOTIDE SEQUENCE [LARGE SCALE GENOMIC DNA]</scope>
    <source>
        <strain evidence="3">BH-2024</strain>
    </source>
</reference>
<accession>A0ABD2JWY0</accession>
<dbReference type="Gene3D" id="3.30.710.10">
    <property type="entry name" value="Potassium Channel Kv1.1, Chain A"/>
    <property type="match status" value="1"/>
</dbReference>
<evidence type="ECO:0000259" key="1">
    <source>
        <dbReference type="PROSITE" id="PS50097"/>
    </source>
</evidence>
<dbReference type="InterPro" id="IPR002083">
    <property type="entry name" value="MATH/TRAF_dom"/>
</dbReference>
<dbReference type="SMART" id="SM00225">
    <property type="entry name" value="BTB"/>
    <property type="match status" value="1"/>
</dbReference>
<dbReference type="InterPro" id="IPR008974">
    <property type="entry name" value="TRAF-like"/>
</dbReference>
<dbReference type="EMBL" id="JBICBT010000883">
    <property type="protein sequence ID" value="KAL3095137.1"/>
    <property type="molecule type" value="Genomic_DNA"/>
</dbReference>
<dbReference type="InterPro" id="IPR011333">
    <property type="entry name" value="SKP1/BTB/POZ_sf"/>
</dbReference>
<evidence type="ECO:0008006" key="5">
    <source>
        <dbReference type="Google" id="ProtNLM"/>
    </source>
</evidence>
<dbReference type="SMART" id="SM00061">
    <property type="entry name" value="MATH"/>
    <property type="match status" value="1"/>
</dbReference>
<comment type="caution">
    <text evidence="3">The sequence shown here is derived from an EMBL/GenBank/DDBJ whole genome shotgun (WGS) entry which is preliminary data.</text>
</comment>
<dbReference type="Gene3D" id="2.60.210.10">
    <property type="entry name" value="Apoptosis, Tumor Necrosis Factor Receptor Associated Protein 2, Chain A"/>
    <property type="match status" value="1"/>
</dbReference>
<dbReference type="SUPFAM" id="SSF54695">
    <property type="entry name" value="POZ domain"/>
    <property type="match status" value="1"/>
</dbReference>
<feature type="domain" description="MATH" evidence="2">
    <location>
        <begin position="35"/>
        <end position="154"/>
    </location>
</feature>
<protein>
    <recommendedName>
        <fullName evidence="5">Speckle-type POZ protein</fullName>
    </recommendedName>
</protein>
<proteinExistence type="predicted"/>
<organism evidence="3 4">
    <name type="scientific">Heterodera trifolii</name>
    <dbReference type="NCBI Taxonomy" id="157864"/>
    <lineage>
        <taxon>Eukaryota</taxon>
        <taxon>Metazoa</taxon>
        <taxon>Ecdysozoa</taxon>
        <taxon>Nematoda</taxon>
        <taxon>Chromadorea</taxon>
        <taxon>Rhabditida</taxon>
        <taxon>Tylenchina</taxon>
        <taxon>Tylenchomorpha</taxon>
        <taxon>Tylenchoidea</taxon>
        <taxon>Heteroderidae</taxon>
        <taxon>Heteroderinae</taxon>
        <taxon>Heterodera</taxon>
    </lineage>
</organism>
<keyword evidence="4" id="KW-1185">Reference proteome</keyword>
<sequence length="455" mass="50186">MMEPTIAELSMPYDSSAATTSHMTNASQTEIRVEYLKHHWTVKNFSHCYQEYLENYVNLPNSDLTWSIKIYPKGNGENNKDFVFLCLNRVIGNNVKSNKIGFKSRFYLKNSEGRDIEMRIHPNPSHSDYVSYIKRDVLFPQIQPADSITVFVEIDVAVETVTTSVDDSCRFSKPCNCEHQLGDDYLKLLNDDVLTDFTIRVVQQRDAGGGGGGGGSICSGGAGGAAECSLTASAATANTVHPATPTALNDGGGAGAGHEGNVQIREIRVHKAILAARSPVFAAMLQHVDTSESKTGVLEIKDVEYGVVKEMLNFIYCGKSSSAELNEIASDLLIAADKYRLEELKTHCEHCLIQAINFDNACQLLIIADMYGAQFLRKRVLQFIMQHPKKITQTVGWESIIGDKAVLITAGAISVTHRPSSSASSFSNISFRRDFPRVFCQFVFLCCAVDQKQQK</sequence>
<dbReference type="SUPFAM" id="SSF49599">
    <property type="entry name" value="TRAF domain-like"/>
    <property type="match status" value="1"/>
</dbReference>
<dbReference type="Gene3D" id="1.25.40.420">
    <property type="match status" value="1"/>
</dbReference>
<gene>
    <name evidence="3" type="ORF">niasHT_025430</name>
</gene>
<dbReference type="PANTHER" id="PTHR24413">
    <property type="entry name" value="SPECKLE-TYPE POZ PROTEIN"/>
    <property type="match status" value="1"/>
</dbReference>
<dbReference type="PROSITE" id="PS50144">
    <property type="entry name" value="MATH"/>
    <property type="match status" value="1"/>
</dbReference>